<dbReference type="Gene3D" id="3.40.47.10">
    <property type="match status" value="2"/>
</dbReference>
<dbReference type="PANTHER" id="PTHR43365">
    <property type="entry name" value="BLR7806 PROTEIN"/>
    <property type="match status" value="1"/>
</dbReference>
<organism evidence="7 8">
    <name type="scientific">Sphingomonas changnyeongensis</name>
    <dbReference type="NCBI Taxonomy" id="2698679"/>
    <lineage>
        <taxon>Bacteria</taxon>
        <taxon>Pseudomonadati</taxon>
        <taxon>Pseudomonadota</taxon>
        <taxon>Alphaproteobacteria</taxon>
        <taxon>Sphingomonadales</taxon>
        <taxon>Sphingomonadaceae</taxon>
        <taxon>Sphingomonas</taxon>
    </lineage>
</organism>
<dbReference type="Pfam" id="PF02803">
    <property type="entry name" value="Thiolase_C"/>
    <property type="match status" value="1"/>
</dbReference>
<feature type="domain" description="Thiolase C-terminal" evidence="6">
    <location>
        <begin position="263"/>
        <end position="383"/>
    </location>
</feature>
<dbReference type="InterPro" id="IPR020617">
    <property type="entry name" value="Thiolase_C"/>
</dbReference>
<evidence type="ECO:0000313" key="7">
    <source>
        <dbReference type="EMBL" id="QHL91225.1"/>
    </source>
</evidence>
<feature type="domain" description="Thiolase N-terminal" evidence="5">
    <location>
        <begin position="5"/>
        <end position="219"/>
    </location>
</feature>
<comment type="similarity">
    <text evidence="1 4">Belongs to the thiolase-like superfamily. Thiolase family.</text>
</comment>
<dbReference type="GO" id="GO:0003988">
    <property type="term" value="F:acetyl-CoA C-acyltransferase activity"/>
    <property type="evidence" value="ECO:0007669"/>
    <property type="project" value="UniProtKB-EC"/>
</dbReference>
<accession>A0A7Z2NXK3</accession>
<keyword evidence="3 4" id="KW-0012">Acyltransferase</keyword>
<name>A0A7Z2NXK3_9SPHN</name>
<dbReference type="AlphaFoldDB" id="A0A7Z2NXK3"/>
<dbReference type="PROSITE" id="PS00737">
    <property type="entry name" value="THIOLASE_2"/>
    <property type="match status" value="1"/>
</dbReference>
<dbReference type="InterPro" id="IPR020613">
    <property type="entry name" value="Thiolase_CS"/>
</dbReference>
<dbReference type="Pfam" id="PF00108">
    <property type="entry name" value="Thiolase_N"/>
    <property type="match status" value="1"/>
</dbReference>
<evidence type="ECO:0000256" key="4">
    <source>
        <dbReference type="RuleBase" id="RU003557"/>
    </source>
</evidence>
<gene>
    <name evidence="7" type="ORF">GVO57_10880</name>
</gene>
<evidence type="ECO:0000256" key="3">
    <source>
        <dbReference type="ARBA" id="ARBA00023315"/>
    </source>
</evidence>
<proteinExistence type="inferred from homology"/>
<evidence type="ECO:0000259" key="6">
    <source>
        <dbReference type="Pfam" id="PF02803"/>
    </source>
</evidence>
<keyword evidence="2 4" id="KW-0808">Transferase</keyword>
<reference evidence="7 8" key="1">
    <citation type="submission" date="2020-01" db="EMBL/GenBank/DDBJ databases">
        <title>Sphingomonas sp. C33 whole genome sequece.</title>
        <authorList>
            <person name="Park C."/>
        </authorList>
    </citation>
    <scope>NUCLEOTIDE SEQUENCE [LARGE SCALE GENOMIC DNA]</scope>
    <source>
        <strain evidence="7 8">C33</strain>
    </source>
</reference>
<dbReference type="EC" id="2.3.1.16" evidence="7"/>
<evidence type="ECO:0000256" key="2">
    <source>
        <dbReference type="ARBA" id="ARBA00022679"/>
    </source>
</evidence>
<dbReference type="InterPro" id="IPR020616">
    <property type="entry name" value="Thiolase_N"/>
</dbReference>
<dbReference type="InterPro" id="IPR002155">
    <property type="entry name" value="Thiolase"/>
</dbReference>
<evidence type="ECO:0000259" key="5">
    <source>
        <dbReference type="Pfam" id="PF00108"/>
    </source>
</evidence>
<dbReference type="PIRSF" id="PIRSF000429">
    <property type="entry name" value="Ac-CoA_Ac_transf"/>
    <property type="match status" value="1"/>
</dbReference>
<dbReference type="KEGG" id="schy:GVO57_10880"/>
<dbReference type="NCBIfam" id="TIGR01930">
    <property type="entry name" value="AcCoA-C-Actrans"/>
    <property type="match status" value="1"/>
</dbReference>
<dbReference type="EMBL" id="CP047895">
    <property type="protein sequence ID" value="QHL91225.1"/>
    <property type="molecule type" value="Genomic_DNA"/>
</dbReference>
<dbReference type="RefSeq" id="WP_160593155.1">
    <property type="nucleotide sequence ID" value="NZ_CP047895.1"/>
</dbReference>
<keyword evidence="8" id="KW-1185">Reference proteome</keyword>
<protein>
    <submittedName>
        <fullName evidence="7">Acetyl-CoA C-acyltransferase</fullName>
        <ecNumber evidence="7">2.3.1.16</ecNumber>
    </submittedName>
</protein>
<dbReference type="Proteomes" id="UP000464468">
    <property type="component" value="Chromosome"/>
</dbReference>
<dbReference type="InterPro" id="IPR016039">
    <property type="entry name" value="Thiolase-like"/>
</dbReference>
<sequence length="392" mass="39842">MTPVYLHDAVRTPRGKARADGGLAALRPGQLVAGQVAALERRGSGDARAADALILGCVGQTGAQGGHIALVARLEAGLPDTMPALSINNYCTSGLTAIGMAAAQIAAGQAGHVLAGGVEMMSRVPFMGDRADYYTDAALPADRRYIPVVLAADRLADALGIGRDELDAVALMSQQRAAAAEHDPRLNASRVATAGLAREECIRPATTAEALAALPPAFGALQDDYAEALEGRRFAPRHTLGHAPPVCDGAALALLSGDGGGRPRARILAYAEGAASPAAGLTGGLDAMARALSRAGLDLRDIERIEFMEAFAVTAALFLRDRRVDPGRVNVGGGHIAKGHPLGASGAILLSSLLDSLDHGGASLGMVVTSGASGVGAAMIVQRLNPGPDSDD</sequence>
<evidence type="ECO:0000313" key="8">
    <source>
        <dbReference type="Proteomes" id="UP000464468"/>
    </source>
</evidence>
<dbReference type="SUPFAM" id="SSF53901">
    <property type="entry name" value="Thiolase-like"/>
    <property type="match status" value="2"/>
</dbReference>
<dbReference type="PANTHER" id="PTHR43365:SF1">
    <property type="entry name" value="ACETYL-COA C-ACYLTRANSFERASE"/>
    <property type="match status" value="1"/>
</dbReference>
<evidence type="ECO:0000256" key="1">
    <source>
        <dbReference type="ARBA" id="ARBA00010982"/>
    </source>
</evidence>